<evidence type="ECO:0000313" key="3">
    <source>
        <dbReference type="Proteomes" id="UP000007807"/>
    </source>
</evidence>
<accession>F4BYU9</accession>
<organism evidence="2 3">
    <name type="scientific">Methanothrix soehngenii (strain ATCC 5969 / DSM 3671 / JCM 10134 / NBRC 103675 / OCM 69 / GP-6)</name>
    <name type="common">Methanosaeta concilii</name>
    <dbReference type="NCBI Taxonomy" id="990316"/>
    <lineage>
        <taxon>Archaea</taxon>
        <taxon>Methanobacteriati</taxon>
        <taxon>Methanobacteriota</taxon>
        <taxon>Stenosarchaea group</taxon>
        <taxon>Methanomicrobia</taxon>
        <taxon>Methanotrichales</taxon>
        <taxon>Methanotrichaceae</taxon>
        <taxon>Methanothrix</taxon>
    </lineage>
</organism>
<dbReference type="Pfam" id="PF01497">
    <property type="entry name" value="Peripla_BP_2"/>
    <property type="match status" value="1"/>
</dbReference>
<gene>
    <name evidence="2" type="ordered locus">MCON_0962</name>
</gene>
<keyword evidence="3" id="KW-1185">Reference proteome</keyword>
<dbReference type="InParanoid" id="F4BYU9"/>
<feature type="domain" description="Fe/B12 periplasmic-binding" evidence="1">
    <location>
        <begin position="14"/>
        <end position="315"/>
    </location>
</feature>
<dbReference type="InterPro" id="IPR002491">
    <property type="entry name" value="ABC_transptr_periplasmic_BD"/>
</dbReference>
<dbReference type="PANTHER" id="PTHR30535">
    <property type="entry name" value="VITAMIN B12-BINDING PROTEIN"/>
    <property type="match status" value="1"/>
</dbReference>
<dbReference type="RefSeq" id="WP_013718780.1">
    <property type="nucleotide sequence ID" value="NC_015416.1"/>
</dbReference>
<name>F4BYU9_METSG</name>
<reference evidence="2 3" key="1">
    <citation type="journal article" date="2011" name="J. Bacteriol.">
        <title>Complete genome sequence of Methanosaeta concilii, a specialist in aceticlastic methanogenesis.</title>
        <authorList>
            <person name="Barber R.D."/>
            <person name="Zhang L."/>
            <person name="Harnack M."/>
            <person name="Olson M.V."/>
            <person name="Kaul R."/>
            <person name="Ingram-Smith C."/>
            <person name="Smith K.S."/>
        </authorList>
    </citation>
    <scope>NUCLEOTIDE SEQUENCE [LARGE SCALE GENOMIC DNA]</scope>
    <source>
        <strain evidence="3">ATCC 5969 / DSM 3671 / JCM 10134 / NBRC 103675 / OCM 69 / GP-6</strain>
    </source>
</reference>
<dbReference type="Gene3D" id="3.40.50.1980">
    <property type="entry name" value="Nitrogenase molybdenum iron protein domain"/>
    <property type="match status" value="2"/>
</dbReference>
<dbReference type="EMBL" id="CP002565">
    <property type="protein sequence ID" value="AEB67726.1"/>
    <property type="molecule type" value="Genomic_DNA"/>
</dbReference>
<dbReference type="Proteomes" id="UP000007807">
    <property type="component" value="Chromosome"/>
</dbReference>
<dbReference type="KEGG" id="mcj:MCON_0962"/>
<evidence type="ECO:0000313" key="2">
    <source>
        <dbReference type="EMBL" id="AEB67726.1"/>
    </source>
</evidence>
<dbReference type="STRING" id="990316.MCON_0962"/>
<dbReference type="InterPro" id="IPR050902">
    <property type="entry name" value="ABC_Transporter_SBP"/>
</dbReference>
<dbReference type="HOGENOM" id="CLU_038034_13_4_2"/>
<sequence length="355" mass="39936">MRGVQVSIPEDPHRVIAISRGIIDTAMYSFGVQDKLVGGSVYNKDSGYGNYTYDNETHRICPFISFLLNPDYRNLTNVGAFGGPLGVAPNVEVVASLNPDLVIMRDQGADEENTAKFLDAAKRLEIPVVVLKYADCYDDISVGTIYEEIRLLGEVFGKQEKAEEIVALMNEQVELIRERTKDIADEDKPRVLYFGAPSYAKDRGGAGYAFGTDTIESAFLEDIINAKNAYDGDNTELISAERLLSIDPDVIILPTYSGYHPPSVMYNEEQFGKVQELRALKDRRVYSLTATPIMDERLEFPINLMIAAKAIYPDRFEDIDLEEWIGNYFKELYGVDDEKANELMDALLLRYLEIT</sequence>
<dbReference type="GeneID" id="10460637"/>
<dbReference type="PANTHER" id="PTHR30535:SF34">
    <property type="entry name" value="MOLYBDATE-BINDING PROTEIN MOLA"/>
    <property type="match status" value="1"/>
</dbReference>
<proteinExistence type="predicted"/>
<dbReference type="OrthoDB" id="24039at2157"/>
<protein>
    <submittedName>
        <fullName evidence="2">Periplasmic binding protein</fullName>
    </submittedName>
</protein>
<evidence type="ECO:0000259" key="1">
    <source>
        <dbReference type="PROSITE" id="PS50983"/>
    </source>
</evidence>
<dbReference type="SUPFAM" id="SSF53807">
    <property type="entry name" value="Helical backbone' metal receptor"/>
    <property type="match status" value="1"/>
</dbReference>
<dbReference type="AlphaFoldDB" id="F4BYU9"/>
<dbReference type="PROSITE" id="PS50983">
    <property type="entry name" value="FE_B12_PBP"/>
    <property type="match status" value="1"/>
</dbReference>